<organism evidence="2 3">
    <name type="scientific">Jatropha curcas</name>
    <name type="common">Barbados nut</name>
    <dbReference type="NCBI Taxonomy" id="180498"/>
    <lineage>
        <taxon>Eukaryota</taxon>
        <taxon>Viridiplantae</taxon>
        <taxon>Streptophyta</taxon>
        <taxon>Embryophyta</taxon>
        <taxon>Tracheophyta</taxon>
        <taxon>Spermatophyta</taxon>
        <taxon>Magnoliopsida</taxon>
        <taxon>eudicotyledons</taxon>
        <taxon>Gunneridae</taxon>
        <taxon>Pentapetalae</taxon>
        <taxon>rosids</taxon>
        <taxon>fabids</taxon>
        <taxon>Malpighiales</taxon>
        <taxon>Euphorbiaceae</taxon>
        <taxon>Crotonoideae</taxon>
        <taxon>Jatropheae</taxon>
        <taxon>Jatropha</taxon>
    </lineage>
</organism>
<dbReference type="EMBL" id="KK914232">
    <property type="protein sequence ID" value="KDP45311.1"/>
    <property type="molecule type" value="Genomic_DNA"/>
</dbReference>
<feature type="transmembrane region" description="Helical" evidence="1">
    <location>
        <begin position="78"/>
        <end position="97"/>
    </location>
</feature>
<proteinExistence type="predicted"/>
<evidence type="ECO:0000313" key="2">
    <source>
        <dbReference type="EMBL" id="KDP45311.1"/>
    </source>
</evidence>
<dbReference type="KEGG" id="jcu:105641253"/>
<keyword evidence="1" id="KW-0472">Membrane</keyword>
<accession>A0A067LA32</accession>
<reference evidence="2 3" key="1">
    <citation type="journal article" date="2014" name="PLoS ONE">
        <title>Global Analysis of Gene Expression Profiles in Physic Nut (Jatropha curcas L.) Seedlings Exposed to Salt Stress.</title>
        <authorList>
            <person name="Zhang L."/>
            <person name="Zhang C."/>
            <person name="Wu P."/>
            <person name="Chen Y."/>
            <person name="Li M."/>
            <person name="Jiang H."/>
            <person name="Wu G."/>
        </authorList>
    </citation>
    <scope>NUCLEOTIDE SEQUENCE [LARGE SCALE GENOMIC DNA]</scope>
    <source>
        <strain evidence="3">cv. GZQX0401</strain>
        <tissue evidence="2">Young leaves</tissue>
    </source>
</reference>
<feature type="transmembrane region" description="Helical" evidence="1">
    <location>
        <begin position="262"/>
        <end position="287"/>
    </location>
</feature>
<dbReference type="PANTHER" id="PTHR12242:SF29">
    <property type="entry name" value="TRANSMEMBRANE PROTEIN"/>
    <property type="match status" value="1"/>
</dbReference>
<evidence type="ECO:0000313" key="3">
    <source>
        <dbReference type="Proteomes" id="UP000027138"/>
    </source>
</evidence>
<dbReference type="PANTHER" id="PTHR12242">
    <property type="entry name" value="OS02G0130600 PROTEIN-RELATED"/>
    <property type="match status" value="1"/>
</dbReference>
<evidence type="ECO:0000256" key="1">
    <source>
        <dbReference type="SAM" id="Phobius"/>
    </source>
</evidence>
<feature type="transmembrane region" description="Helical" evidence="1">
    <location>
        <begin position="229"/>
        <end position="250"/>
    </location>
</feature>
<name>A0A067LA32_JATCU</name>
<dbReference type="Proteomes" id="UP000027138">
    <property type="component" value="Unassembled WGS sequence"/>
</dbReference>
<feature type="transmembrane region" description="Helical" evidence="1">
    <location>
        <begin position="16"/>
        <end position="39"/>
    </location>
</feature>
<feature type="transmembrane region" description="Helical" evidence="1">
    <location>
        <begin position="194"/>
        <end position="217"/>
    </location>
</feature>
<sequence>MQLLVTPDSTTLNYWLNWRVLLCAIWVFTPVLVSLFVIWKYEDLDNLRSCRRKTQQEVDHSLYEDRAWRPCLVQIHPIWLLTYRAIAFSVLLASLISKVSTNGFGMFYYYTQWTFTSVTIYFGFGLLLSICGCYRYHNMDKAVSHIHDVVGDHAEQGYFVPLTYDERTNIPSVRKSSNTEEGFYDFQAASISSYLFQVLFQMNAGAVMLTDCVYWAIIFPFLTIRDYNLNFMTVNMHSLNVIVLLGDAALNCLPFPWFRMSYFILWTGSFVILQWIFHACVSIWWPYPFLDLSSPFAPLWYLMIGLMHLPCYGFFALIIKMKHSILSKWFPESYRCLR</sequence>
<keyword evidence="3" id="KW-1185">Reference proteome</keyword>
<feature type="transmembrane region" description="Helical" evidence="1">
    <location>
        <begin position="299"/>
        <end position="319"/>
    </location>
</feature>
<gene>
    <name evidence="2" type="ORF">JCGZ_09560</name>
</gene>
<dbReference type="GO" id="GO:0016020">
    <property type="term" value="C:membrane"/>
    <property type="evidence" value="ECO:0007669"/>
    <property type="project" value="TreeGrafter"/>
</dbReference>
<keyword evidence="1" id="KW-0812">Transmembrane</keyword>
<dbReference type="OrthoDB" id="419711at2759"/>
<protein>
    <submittedName>
        <fullName evidence="2">Uncharacterized protein</fullName>
    </submittedName>
</protein>
<keyword evidence="1" id="KW-1133">Transmembrane helix</keyword>
<dbReference type="AlphaFoldDB" id="A0A067LA32"/>
<feature type="transmembrane region" description="Helical" evidence="1">
    <location>
        <begin position="109"/>
        <end position="131"/>
    </location>
</feature>